<feature type="transmembrane region" description="Helical" evidence="9">
    <location>
        <begin position="317"/>
        <end position="343"/>
    </location>
</feature>
<evidence type="ECO:0000313" key="11">
    <source>
        <dbReference type="Proteomes" id="UP000315889"/>
    </source>
</evidence>
<evidence type="ECO:0000256" key="1">
    <source>
        <dbReference type="ARBA" id="ARBA00004651"/>
    </source>
</evidence>
<dbReference type="GO" id="GO:0022857">
    <property type="term" value="F:transmembrane transporter activity"/>
    <property type="evidence" value="ECO:0007669"/>
    <property type="project" value="InterPro"/>
</dbReference>
<dbReference type="EMBL" id="SHBP01000008">
    <property type="protein sequence ID" value="RZO19777.1"/>
    <property type="molecule type" value="Genomic_DNA"/>
</dbReference>
<dbReference type="AlphaFoldDB" id="A0A520MEW6"/>
<dbReference type="PANTHER" id="PTHR42770:SF18">
    <property type="entry name" value="ARGININE_AGMATINE ANTIPORTER"/>
    <property type="match status" value="1"/>
</dbReference>
<organism evidence="10 11">
    <name type="scientific">SAR92 clade bacterium</name>
    <dbReference type="NCBI Taxonomy" id="2315479"/>
    <lineage>
        <taxon>Bacteria</taxon>
        <taxon>Pseudomonadati</taxon>
        <taxon>Pseudomonadota</taxon>
        <taxon>Gammaproteobacteria</taxon>
        <taxon>Cellvibrionales</taxon>
        <taxon>Porticoccaceae</taxon>
        <taxon>SAR92 clade</taxon>
    </lineage>
</organism>
<dbReference type="Pfam" id="PF13520">
    <property type="entry name" value="AA_permease_2"/>
    <property type="match status" value="1"/>
</dbReference>
<protein>
    <recommendedName>
        <fullName evidence="3">Arginine/agmatine antiporter</fullName>
    </recommendedName>
</protein>
<dbReference type="GO" id="GO:0005886">
    <property type="term" value="C:plasma membrane"/>
    <property type="evidence" value="ECO:0007669"/>
    <property type="project" value="UniProtKB-SubCell"/>
</dbReference>
<feature type="transmembrane region" description="Helical" evidence="9">
    <location>
        <begin position="349"/>
        <end position="370"/>
    </location>
</feature>
<dbReference type="PANTHER" id="PTHR42770">
    <property type="entry name" value="AMINO ACID TRANSPORTER-RELATED"/>
    <property type="match status" value="1"/>
</dbReference>
<feature type="transmembrane region" description="Helical" evidence="9">
    <location>
        <begin position="190"/>
        <end position="210"/>
    </location>
</feature>
<evidence type="ECO:0000256" key="7">
    <source>
        <dbReference type="ARBA" id="ARBA00023136"/>
    </source>
</evidence>
<sequence>MNNVSKSRSGKEIGFWRGWSIAVGCAIGSGIFMMPTLLAPYGMLGLAGWLTAGAGTLLVALCLSRLVRRVPKIGGPYAYVQAGLGNFAGFLIAWTYWISCIAAASGIAVAFVGYLGVFLPSITESSVLSLLVALALIWSIVGLNIRSIESSGTFQVVTTFLKILPLIFIIVLGFFNMQPEILPPVNPTDLHPVALLATVTTLVMWSFIGIETATVPADNIVEPEKTIPRILIASVLTVLVIYFLVSLAIALIVPANELLGSTAPFALAATKVMGPIGGAIITIGALISTLGSLNANTLTAGQVPLAAAKDHLLPVKFLTLSSTGTPIFSFLVSGGFMSLLLLLNYTKGLVAAFTFMAMLSTLSTLMAYAFSAVSEFYFLKRDQPGPARNRAIVLSVAAFLYSFFAIWGAGVEVVFYSFMLIIIGMPFYALVREDARDL</sequence>
<keyword evidence="5 9" id="KW-0812">Transmembrane</keyword>
<feature type="transmembrane region" description="Helical" evidence="9">
    <location>
        <begin position="230"/>
        <end position="253"/>
    </location>
</feature>
<evidence type="ECO:0000256" key="5">
    <source>
        <dbReference type="ARBA" id="ARBA00022692"/>
    </source>
</evidence>
<dbReference type="Gene3D" id="1.20.1740.10">
    <property type="entry name" value="Amino acid/polyamine transporter I"/>
    <property type="match status" value="1"/>
</dbReference>
<feature type="transmembrane region" description="Helical" evidence="9">
    <location>
        <begin position="273"/>
        <end position="296"/>
    </location>
</feature>
<evidence type="ECO:0000256" key="2">
    <source>
        <dbReference type="ARBA" id="ARBA00008220"/>
    </source>
</evidence>
<evidence type="ECO:0000256" key="8">
    <source>
        <dbReference type="ARBA" id="ARBA00045636"/>
    </source>
</evidence>
<keyword evidence="7 9" id="KW-0472">Membrane</keyword>
<proteinExistence type="inferred from homology"/>
<feature type="transmembrane region" description="Helical" evidence="9">
    <location>
        <begin position="87"/>
        <end position="115"/>
    </location>
</feature>
<dbReference type="Proteomes" id="UP000315889">
    <property type="component" value="Unassembled WGS sequence"/>
</dbReference>
<feature type="transmembrane region" description="Helical" evidence="9">
    <location>
        <begin position="127"/>
        <end position="145"/>
    </location>
</feature>
<reference evidence="10 11" key="1">
    <citation type="submission" date="2019-02" db="EMBL/GenBank/DDBJ databases">
        <title>Prokaryotic population dynamics and viral predation in marine succession experiment using metagenomics: the confinement effect.</title>
        <authorList>
            <person name="Haro-Moreno J.M."/>
            <person name="Rodriguez-Valera F."/>
            <person name="Lopez-Perez M."/>
        </authorList>
    </citation>
    <scope>NUCLEOTIDE SEQUENCE [LARGE SCALE GENOMIC DNA]</scope>
    <source>
        <strain evidence="10">MED-G170</strain>
    </source>
</reference>
<dbReference type="InterPro" id="IPR002293">
    <property type="entry name" value="AA/rel_permease1"/>
</dbReference>
<gene>
    <name evidence="10" type="ORF">EVB03_06495</name>
</gene>
<feature type="transmembrane region" description="Helical" evidence="9">
    <location>
        <begin position="21"/>
        <end position="41"/>
    </location>
</feature>
<feature type="transmembrane region" description="Helical" evidence="9">
    <location>
        <begin position="413"/>
        <end position="431"/>
    </location>
</feature>
<feature type="transmembrane region" description="Helical" evidence="9">
    <location>
        <begin position="47"/>
        <end position="67"/>
    </location>
</feature>
<keyword evidence="6 9" id="KW-1133">Transmembrane helix</keyword>
<comment type="function">
    <text evidence="8">Major component of the acid-resistance (AR) system allowing enteric pathogens to survive the acidic environment in the stomach. Exchanges extracellular arginine for its intracellular decarboxylation product agmatine (Agm) thereby expelling intracellular protons. Probably undergoes several conformational states in order to translocate the substrate across the membrane; keeps the substrate accessible to only 1 side of the membrane at a time by opening and closing 3 membrane-internal gates.</text>
</comment>
<evidence type="ECO:0000256" key="6">
    <source>
        <dbReference type="ARBA" id="ARBA00022989"/>
    </source>
</evidence>
<dbReference type="InterPro" id="IPR050367">
    <property type="entry name" value="APC_superfamily"/>
</dbReference>
<feature type="transmembrane region" description="Helical" evidence="9">
    <location>
        <begin position="391"/>
        <end position="407"/>
    </location>
</feature>
<evidence type="ECO:0000313" key="10">
    <source>
        <dbReference type="EMBL" id="RZO19777.1"/>
    </source>
</evidence>
<dbReference type="PIRSF" id="PIRSF006060">
    <property type="entry name" value="AA_transporter"/>
    <property type="match status" value="1"/>
</dbReference>
<keyword evidence="4" id="KW-1003">Cell membrane</keyword>
<evidence type="ECO:0000256" key="9">
    <source>
        <dbReference type="SAM" id="Phobius"/>
    </source>
</evidence>
<evidence type="ECO:0000256" key="3">
    <source>
        <dbReference type="ARBA" id="ARBA00021069"/>
    </source>
</evidence>
<accession>A0A520MEW6</accession>
<feature type="transmembrane region" description="Helical" evidence="9">
    <location>
        <begin position="157"/>
        <end position="178"/>
    </location>
</feature>
<comment type="caution">
    <text evidence="10">The sequence shown here is derived from an EMBL/GenBank/DDBJ whole genome shotgun (WGS) entry which is preliminary data.</text>
</comment>
<comment type="similarity">
    <text evidence="2">Belongs to the amino acid-polyamine-organocation (APC) superfamily. Basic amino acid/polyamine antiporter (APA) (TC 2.A.3.2) family.</text>
</comment>
<comment type="subcellular location">
    <subcellularLocation>
        <location evidence="1">Cell membrane</location>
        <topology evidence="1">Multi-pass membrane protein</topology>
    </subcellularLocation>
</comment>
<name>A0A520MEW6_9GAMM</name>
<evidence type="ECO:0000256" key="4">
    <source>
        <dbReference type="ARBA" id="ARBA00022475"/>
    </source>
</evidence>